<name>A0ABQ8RZA0_PERAM</name>
<sequence>MRDSKGSFETIFPLENMKPASRSQFLINFKRCKEKCTAPLQDNADEIFVRIRSMDTKNEQDVFLQSMIDSRDCEQHRSRKQVKAQDQHMRNPERYLSPSDVLSRNASFVVELKVNHKMLYTSGCQHSLKCAKGKRSRPVCPVVQQEEVESIPASSYECTIGALCSPRNSPDRLALNHIDHILIDKRRDTSRPIVDIQGGHSDHYLAIVKLREKLSVAKRVEQQINIRRFNIPKFKDEETKQNYQLDISNRFATLESPDEVEKELDVNSVWENIRDRIKIAAEQSIGYSETKKKKPWFDED</sequence>
<accession>A0ABQ8RZA0</accession>
<organism evidence="1 2">
    <name type="scientific">Periplaneta americana</name>
    <name type="common">American cockroach</name>
    <name type="synonym">Blatta americana</name>
    <dbReference type="NCBI Taxonomy" id="6978"/>
    <lineage>
        <taxon>Eukaryota</taxon>
        <taxon>Metazoa</taxon>
        <taxon>Ecdysozoa</taxon>
        <taxon>Arthropoda</taxon>
        <taxon>Hexapoda</taxon>
        <taxon>Insecta</taxon>
        <taxon>Pterygota</taxon>
        <taxon>Neoptera</taxon>
        <taxon>Polyneoptera</taxon>
        <taxon>Dictyoptera</taxon>
        <taxon>Blattodea</taxon>
        <taxon>Blattoidea</taxon>
        <taxon>Blattidae</taxon>
        <taxon>Blattinae</taxon>
        <taxon>Periplaneta</taxon>
    </lineage>
</organism>
<evidence type="ECO:0000313" key="1">
    <source>
        <dbReference type="EMBL" id="KAJ4427064.1"/>
    </source>
</evidence>
<dbReference type="Proteomes" id="UP001148838">
    <property type="component" value="Unassembled WGS sequence"/>
</dbReference>
<proteinExistence type="predicted"/>
<dbReference type="EMBL" id="JAJSOF020000039">
    <property type="protein sequence ID" value="KAJ4427064.1"/>
    <property type="molecule type" value="Genomic_DNA"/>
</dbReference>
<gene>
    <name evidence="1" type="ORF">ANN_26863</name>
</gene>
<protein>
    <submittedName>
        <fullName evidence="1">Uncharacterized protein</fullName>
    </submittedName>
</protein>
<reference evidence="1 2" key="1">
    <citation type="journal article" date="2022" name="Allergy">
        <title>Genome assembly and annotation of Periplaneta americana reveal a comprehensive cockroach allergen profile.</title>
        <authorList>
            <person name="Wang L."/>
            <person name="Xiong Q."/>
            <person name="Saelim N."/>
            <person name="Wang L."/>
            <person name="Nong W."/>
            <person name="Wan A.T."/>
            <person name="Shi M."/>
            <person name="Liu X."/>
            <person name="Cao Q."/>
            <person name="Hui J.H.L."/>
            <person name="Sookrung N."/>
            <person name="Leung T.F."/>
            <person name="Tungtrongchitr A."/>
            <person name="Tsui S.K.W."/>
        </authorList>
    </citation>
    <scope>NUCLEOTIDE SEQUENCE [LARGE SCALE GENOMIC DNA]</scope>
    <source>
        <strain evidence="1">PWHHKU_190912</strain>
    </source>
</reference>
<comment type="caution">
    <text evidence="1">The sequence shown here is derived from an EMBL/GenBank/DDBJ whole genome shotgun (WGS) entry which is preliminary data.</text>
</comment>
<keyword evidence="2" id="KW-1185">Reference proteome</keyword>
<evidence type="ECO:0000313" key="2">
    <source>
        <dbReference type="Proteomes" id="UP001148838"/>
    </source>
</evidence>